<feature type="chain" id="PRO_5046471724" evidence="2">
    <location>
        <begin position="19"/>
        <end position="208"/>
    </location>
</feature>
<evidence type="ECO:0000256" key="2">
    <source>
        <dbReference type="SAM" id="SignalP"/>
    </source>
</evidence>
<name>A0ABU3BSX6_9BACT</name>
<protein>
    <submittedName>
        <fullName evidence="3">Uncharacterized protein</fullName>
    </submittedName>
</protein>
<organism evidence="3 4">
    <name type="scientific">Rubrivirga litoralis</name>
    <dbReference type="NCBI Taxonomy" id="3075598"/>
    <lineage>
        <taxon>Bacteria</taxon>
        <taxon>Pseudomonadati</taxon>
        <taxon>Rhodothermota</taxon>
        <taxon>Rhodothermia</taxon>
        <taxon>Rhodothermales</taxon>
        <taxon>Rubricoccaceae</taxon>
        <taxon>Rubrivirga</taxon>
    </lineage>
</organism>
<feature type="compositionally biased region" description="Basic and acidic residues" evidence="1">
    <location>
        <begin position="175"/>
        <end position="187"/>
    </location>
</feature>
<evidence type="ECO:0000313" key="4">
    <source>
        <dbReference type="Proteomes" id="UP001267426"/>
    </source>
</evidence>
<reference evidence="3 4" key="1">
    <citation type="submission" date="2023-09" db="EMBL/GenBank/DDBJ databases">
        <authorList>
            <person name="Rey-Velasco X."/>
        </authorList>
    </citation>
    <scope>NUCLEOTIDE SEQUENCE [LARGE SCALE GENOMIC DNA]</scope>
    <source>
        <strain evidence="3 4">F394</strain>
    </source>
</reference>
<keyword evidence="4" id="KW-1185">Reference proteome</keyword>
<gene>
    <name evidence="3" type="ORF">RM540_11635</name>
</gene>
<dbReference type="EMBL" id="JAVRHT010000027">
    <property type="protein sequence ID" value="MDT0632401.1"/>
    <property type="molecule type" value="Genomic_DNA"/>
</dbReference>
<keyword evidence="2" id="KW-0732">Signal</keyword>
<dbReference type="Proteomes" id="UP001267426">
    <property type="component" value="Unassembled WGS sequence"/>
</dbReference>
<evidence type="ECO:0000313" key="3">
    <source>
        <dbReference type="EMBL" id="MDT0632401.1"/>
    </source>
</evidence>
<comment type="caution">
    <text evidence="3">The sequence shown here is derived from an EMBL/GenBank/DDBJ whole genome shotgun (WGS) entry which is preliminary data.</text>
</comment>
<feature type="compositionally biased region" description="Basic and acidic residues" evidence="1">
    <location>
        <begin position="60"/>
        <end position="71"/>
    </location>
</feature>
<accession>A0ABU3BSX6</accession>
<sequence length="208" mass="22005">MTRPALALLLFLASAALAQSVGRGGPSPVETYHEGAQAFIEGDVAAASAAVRAGLQAAPGDEKLQKLRDLIEQEQEEQDQRRGGQQDQDAENEDSEGQRDDEGQSGGEGQQQPPEDDEGGAERDQTDTQTPPPGGGGEEPDDQEGQQSPGRSVGEGGPTPAGDGAVPEGQMSRAQAERILDAVGGDERLLLRELRRSEARARRTDKDW</sequence>
<feature type="region of interest" description="Disordered" evidence="1">
    <location>
        <begin position="56"/>
        <end position="187"/>
    </location>
</feature>
<dbReference type="RefSeq" id="WP_311664255.1">
    <property type="nucleotide sequence ID" value="NZ_JAVRHT010000027.1"/>
</dbReference>
<proteinExistence type="predicted"/>
<feature type="signal peptide" evidence="2">
    <location>
        <begin position="1"/>
        <end position="18"/>
    </location>
</feature>
<evidence type="ECO:0000256" key="1">
    <source>
        <dbReference type="SAM" id="MobiDB-lite"/>
    </source>
</evidence>